<evidence type="ECO:0000256" key="9">
    <source>
        <dbReference type="ARBA" id="ARBA00032610"/>
    </source>
</evidence>
<comment type="catalytic activity">
    <reaction evidence="11">
        <text>6-carboxyhexanoyl-[ACP] + L-alanine + H(+) = (8S)-8-amino-7-oxononanoate + holo-[ACP] + CO2</text>
        <dbReference type="Rhea" id="RHEA:42288"/>
        <dbReference type="Rhea" id="RHEA-COMP:9685"/>
        <dbReference type="Rhea" id="RHEA-COMP:9955"/>
        <dbReference type="ChEBI" id="CHEBI:15378"/>
        <dbReference type="ChEBI" id="CHEBI:16526"/>
        <dbReference type="ChEBI" id="CHEBI:57972"/>
        <dbReference type="ChEBI" id="CHEBI:64479"/>
        <dbReference type="ChEBI" id="CHEBI:78846"/>
        <dbReference type="ChEBI" id="CHEBI:149468"/>
        <dbReference type="EC" id="2.3.1.47"/>
    </reaction>
</comment>
<keyword evidence="15" id="KW-1185">Reference proteome</keyword>
<reference evidence="14" key="1">
    <citation type="submission" date="2020-04" db="EMBL/GenBank/DDBJ databases">
        <title>Description of Shewanella salipaludis sp. nov., isolated from a salt marsh.</title>
        <authorList>
            <person name="Park S."/>
            <person name="Yoon J.-H."/>
        </authorList>
    </citation>
    <scope>NUCLEOTIDE SEQUENCE</scope>
    <source>
        <strain evidence="14">SHSM-M6</strain>
    </source>
</reference>
<keyword evidence="7" id="KW-0093">Biotin biosynthesis</keyword>
<dbReference type="InterPro" id="IPR001917">
    <property type="entry name" value="Aminotrans_II_pyridoxalP_BS"/>
</dbReference>
<dbReference type="Gene3D" id="3.40.640.10">
    <property type="entry name" value="Type I PLP-dependent aspartate aminotransferase-like (Major domain)"/>
    <property type="match status" value="1"/>
</dbReference>
<dbReference type="Pfam" id="PF00155">
    <property type="entry name" value="Aminotran_1_2"/>
    <property type="match status" value="1"/>
</dbReference>
<evidence type="ECO:0000256" key="6">
    <source>
        <dbReference type="ARBA" id="ARBA00022679"/>
    </source>
</evidence>
<protein>
    <recommendedName>
        <fullName evidence="5">8-amino-7-oxononanoate synthase</fullName>
        <ecNumber evidence="5">2.3.1.47</ecNumber>
    </recommendedName>
    <alternativeName>
        <fullName evidence="9">7-keto-8-amino-pelargonic acid synthase</fullName>
    </alternativeName>
    <alternativeName>
        <fullName evidence="10">8-amino-7-ketopelargonate synthase</fullName>
    </alternativeName>
</protein>
<comment type="similarity">
    <text evidence="3">Belongs to the class-II pyridoxal-phosphate-dependent aminotransferase family. BioF subfamily.</text>
</comment>
<gene>
    <name evidence="14" type="ORF">HC757_03750</name>
</gene>
<evidence type="ECO:0000259" key="13">
    <source>
        <dbReference type="Pfam" id="PF00155"/>
    </source>
</evidence>
<evidence type="ECO:0000256" key="10">
    <source>
        <dbReference type="ARBA" id="ARBA00033381"/>
    </source>
</evidence>
<dbReference type="EMBL" id="JAAXYH010000002">
    <property type="protein sequence ID" value="NMH64284.1"/>
    <property type="molecule type" value="Genomic_DNA"/>
</dbReference>
<dbReference type="Proteomes" id="UP000737113">
    <property type="component" value="Unassembled WGS sequence"/>
</dbReference>
<evidence type="ECO:0000256" key="11">
    <source>
        <dbReference type="ARBA" id="ARBA00047715"/>
    </source>
</evidence>
<dbReference type="InterPro" id="IPR015422">
    <property type="entry name" value="PyrdxlP-dep_Trfase_small"/>
</dbReference>
<dbReference type="InterPro" id="IPR004839">
    <property type="entry name" value="Aminotransferase_I/II_large"/>
</dbReference>
<evidence type="ECO:0000256" key="4">
    <source>
        <dbReference type="ARBA" id="ARBA00011738"/>
    </source>
</evidence>
<accession>A0A972JJP2</accession>
<dbReference type="PROSITE" id="PS00599">
    <property type="entry name" value="AA_TRANSFER_CLASS_2"/>
    <property type="match status" value="1"/>
</dbReference>
<evidence type="ECO:0000256" key="12">
    <source>
        <dbReference type="RuleBase" id="RU003693"/>
    </source>
</evidence>
<dbReference type="PANTHER" id="PTHR13693:SF100">
    <property type="entry name" value="8-AMINO-7-OXONONANOATE SYNTHASE"/>
    <property type="match status" value="1"/>
</dbReference>
<dbReference type="PANTHER" id="PTHR13693">
    <property type="entry name" value="CLASS II AMINOTRANSFERASE/8-AMINO-7-OXONONANOATE SYNTHASE"/>
    <property type="match status" value="1"/>
</dbReference>
<dbReference type="InterPro" id="IPR050087">
    <property type="entry name" value="AON_synthase_class-II"/>
</dbReference>
<comment type="cofactor">
    <cofactor evidence="1 12">
        <name>pyridoxal 5'-phosphate</name>
        <dbReference type="ChEBI" id="CHEBI:597326"/>
    </cofactor>
</comment>
<evidence type="ECO:0000256" key="3">
    <source>
        <dbReference type="ARBA" id="ARBA00010008"/>
    </source>
</evidence>
<comment type="caution">
    <text evidence="14">The sequence shown here is derived from an EMBL/GenBank/DDBJ whole genome shotgun (WGS) entry which is preliminary data.</text>
</comment>
<evidence type="ECO:0000256" key="2">
    <source>
        <dbReference type="ARBA" id="ARBA00004746"/>
    </source>
</evidence>
<organism evidence="14 15">
    <name type="scientific">Shewanella salipaludis</name>
    <dbReference type="NCBI Taxonomy" id="2723052"/>
    <lineage>
        <taxon>Bacteria</taxon>
        <taxon>Pseudomonadati</taxon>
        <taxon>Pseudomonadota</taxon>
        <taxon>Gammaproteobacteria</taxon>
        <taxon>Alteromonadales</taxon>
        <taxon>Shewanellaceae</taxon>
        <taxon>Shewanella</taxon>
    </lineage>
</organism>
<dbReference type="GO" id="GO:0030170">
    <property type="term" value="F:pyridoxal phosphate binding"/>
    <property type="evidence" value="ECO:0007669"/>
    <property type="project" value="InterPro"/>
</dbReference>
<evidence type="ECO:0000256" key="8">
    <source>
        <dbReference type="ARBA" id="ARBA00022898"/>
    </source>
</evidence>
<evidence type="ECO:0000256" key="7">
    <source>
        <dbReference type="ARBA" id="ARBA00022756"/>
    </source>
</evidence>
<dbReference type="AlphaFoldDB" id="A0A972JJP2"/>
<keyword evidence="6" id="KW-0808">Transferase</keyword>
<dbReference type="Gene3D" id="3.90.1150.10">
    <property type="entry name" value="Aspartate Aminotransferase, domain 1"/>
    <property type="match status" value="1"/>
</dbReference>
<sequence length="401" mass="41714">MSPLTAKIAARQYALASQGLLRRRQALAVSPPAQPQACAGPRFVLEGKSFLNFSSNDYLGLSLEPALADALHLAAKRYGVGSGASPLVTGYSEAHQALEQHLCVLTGHEAALLFCSGFSANGALMKTLFDAQDTVLADKLVHASVIDGLRDSGATLKRFLHNSTEGAGRLLARHGAAALITESVFSMDGDIAPLAELSALCRQHGSWLIVDDAHGFGVLGEQGLGANALCQEADAAGVDVQVITFGKALGCQGAAVLGSRELIDFLVSNAREYIYSTALSPANAALALAASRFALDNPQLLAGLTENIGCFTRLCREAKVPLLASATAIQPVIIGDATKTMAVAQALRELGLWVGAIRPPTVPAGSARLRLTLSARHTRADIEFCVAALSQVLTQAGGPKS</sequence>
<comment type="subunit">
    <text evidence="4">Homodimer.</text>
</comment>
<evidence type="ECO:0000313" key="14">
    <source>
        <dbReference type="EMBL" id="NMH64284.1"/>
    </source>
</evidence>
<dbReference type="GO" id="GO:0008710">
    <property type="term" value="F:8-amino-7-oxononanoate synthase activity"/>
    <property type="evidence" value="ECO:0007669"/>
    <property type="project" value="UniProtKB-EC"/>
</dbReference>
<evidence type="ECO:0000256" key="5">
    <source>
        <dbReference type="ARBA" id="ARBA00013187"/>
    </source>
</evidence>
<dbReference type="RefSeq" id="WP_169562970.1">
    <property type="nucleotide sequence ID" value="NZ_JAAXYH010000002.1"/>
</dbReference>
<proteinExistence type="inferred from homology"/>
<evidence type="ECO:0000256" key="1">
    <source>
        <dbReference type="ARBA" id="ARBA00001933"/>
    </source>
</evidence>
<feature type="domain" description="Aminotransferase class I/classII large" evidence="13">
    <location>
        <begin position="50"/>
        <end position="388"/>
    </location>
</feature>
<dbReference type="InterPro" id="IPR015421">
    <property type="entry name" value="PyrdxlP-dep_Trfase_major"/>
</dbReference>
<dbReference type="EC" id="2.3.1.47" evidence="5"/>
<evidence type="ECO:0000313" key="15">
    <source>
        <dbReference type="Proteomes" id="UP000737113"/>
    </source>
</evidence>
<keyword evidence="8 12" id="KW-0663">Pyridoxal phosphate</keyword>
<name>A0A972JJP2_9GAMM</name>
<comment type="pathway">
    <text evidence="2">Cofactor biosynthesis; biotin biosynthesis.</text>
</comment>
<dbReference type="InterPro" id="IPR015424">
    <property type="entry name" value="PyrdxlP-dep_Trfase"/>
</dbReference>
<dbReference type="GO" id="GO:0009102">
    <property type="term" value="P:biotin biosynthetic process"/>
    <property type="evidence" value="ECO:0007669"/>
    <property type="project" value="UniProtKB-KW"/>
</dbReference>
<dbReference type="SUPFAM" id="SSF53383">
    <property type="entry name" value="PLP-dependent transferases"/>
    <property type="match status" value="1"/>
</dbReference>